<dbReference type="InterPro" id="IPR041698">
    <property type="entry name" value="Methyltransf_25"/>
</dbReference>
<sequence>MEKPQENFENSLLQSNLNSVKKFFDKKQENKMDLTNTPWVTLAVGTELQRLLKDRTILPGMKVLEVGCSIGVESCFLAKHGMNVTGVDFIPKTIETACKYTKLVGADVNFICCNFLKLEEKGLKGTFDFIFDQGCFHHIPIADRKTYVKKVASLLKREGIFFLRSFSNRMIPSPTNDGPIRLSSDDIYNNFYPYFITEHLYLFNNLPLPNPTSYKPQIFWSYLGRKR</sequence>
<proteinExistence type="predicted"/>
<comment type="caution">
    <text evidence="2">The sequence shown here is derived from an EMBL/GenBank/DDBJ whole genome shotgun (WGS) entry which is preliminary data.</text>
</comment>
<dbReference type="AlphaFoldDB" id="A0A1F5T112"/>
<dbReference type="PANTHER" id="PTHR10259:SF11">
    <property type="entry name" value="THIOPURINE S-METHYLTRANSFERASE"/>
    <property type="match status" value="1"/>
</dbReference>
<protein>
    <recommendedName>
        <fullName evidence="1">Methyltransferase domain-containing protein</fullName>
    </recommendedName>
</protein>
<dbReference type="Pfam" id="PF13649">
    <property type="entry name" value="Methyltransf_25"/>
    <property type="match status" value="1"/>
</dbReference>
<name>A0A1F5T112_9BACT</name>
<feature type="domain" description="Methyltransferase" evidence="1">
    <location>
        <begin position="63"/>
        <end position="159"/>
    </location>
</feature>
<evidence type="ECO:0000259" key="1">
    <source>
        <dbReference type="Pfam" id="PF13649"/>
    </source>
</evidence>
<accession>A0A1F5T112</accession>
<dbReference type="SUPFAM" id="SSF53335">
    <property type="entry name" value="S-adenosyl-L-methionine-dependent methyltransferases"/>
    <property type="match status" value="1"/>
</dbReference>
<evidence type="ECO:0000313" key="3">
    <source>
        <dbReference type="Proteomes" id="UP000179001"/>
    </source>
</evidence>
<dbReference type="InterPro" id="IPR029063">
    <property type="entry name" value="SAM-dependent_MTases_sf"/>
</dbReference>
<dbReference type="CDD" id="cd02440">
    <property type="entry name" value="AdoMet_MTases"/>
    <property type="match status" value="1"/>
</dbReference>
<evidence type="ECO:0000313" key="2">
    <source>
        <dbReference type="EMBL" id="OGF32640.1"/>
    </source>
</evidence>
<organism evidence="2 3">
    <name type="scientific">Candidatus Falkowbacteria bacterium RIFOXYC2_FULL_36_12</name>
    <dbReference type="NCBI Taxonomy" id="1798002"/>
    <lineage>
        <taxon>Bacteria</taxon>
        <taxon>Candidatus Falkowiibacteriota</taxon>
    </lineage>
</organism>
<reference evidence="2 3" key="1">
    <citation type="journal article" date="2016" name="Nat. Commun.">
        <title>Thousands of microbial genomes shed light on interconnected biogeochemical processes in an aquifer system.</title>
        <authorList>
            <person name="Anantharaman K."/>
            <person name="Brown C.T."/>
            <person name="Hug L.A."/>
            <person name="Sharon I."/>
            <person name="Castelle C.J."/>
            <person name="Probst A.J."/>
            <person name="Thomas B.C."/>
            <person name="Singh A."/>
            <person name="Wilkins M.J."/>
            <person name="Karaoz U."/>
            <person name="Brodie E.L."/>
            <person name="Williams K.H."/>
            <person name="Hubbard S.S."/>
            <person name="Banfield J.F."/>
        </authorList>
    </citation>
    <scope>NUCLEOTIDE SEQUENCE [LARGE SCALE GENOMIC DNA]</scope>
</reference>
<dbReference type="GO" id="GO:0008119">
    <property type="term" value="F:thiopurine S-methyltransferase activity"/>
    <property type="evidence" value="ECO:0007669"/>
    <property type="project" value="TreeGrafter"/>
</dbReference>
<dbReference type="EMBL" id="MFGJ01000002">
    <property type="protein sequence ID" value="OGF32640.1"/>
    <property type="molecule type" value="Genomic_DNA"/>
</dbReference>
<dbReference type="STRING" id="1798002.A2478_01145"/>
<dbReference type="PANTHER" id="PTHR10259">
    <property type="entry name" value="THIOPURINE S-METHYLTRANSFERASE"/>
    <property type="match status" value="1"/>
</dbReference>
<dbReference type="Gene3D" id="3.40.50.150">
    <property type="entry name" value="Vaccinia Virus protein VP39"/>
    <property type="match status" value="1"/>
</dbReference>
<dbReference type="Proteomes" id="UP000179001">
    <property type="component" value="Unassembled WGS sequence"/>
</dbReference>
<gene>
    <name evidence="2" type="ORF">A2478_01145</name>
</gene>